<dbReference type="InterPro" id="IPR024528">
    <property type="entry name" value="ThrE_2"/>
</dbReference>
<evidence type="ECO:0000256" key="2">
    <source>
        <dbReference type="ARBA" id="ARBA00022692"/>
    </source>
</evidence>
<feature type="transmembrane region" description="Helical" evidence="7">
    <location>
        <begin position="533"/>
        <end position="556"/>
    </location>
</feature>
<keyword evidence="11" id="KW-1185">Reference proteome</keyword>
<evidence type="ECO:0000259" key="8">
    <source>
        <dbReference type="Pfam" id="PF06738"/>
    </source>
</evidence>
<feature type="region of interest" description="Disordered" evidence="6">
    <location>
        <begin position="1"/>
        <end position="75"/>
    </location>
</feature>
<dbReference type="PANTHER" id="PTHR31082">
    <property type="entry name" value="PHEROMONE-REGULATED MEMBRANE PROTEIN 10"/>
    <property type="match status" value="1"/>
</dbReference>
<feature type="transmembrane region" description="Helical" evidence="7">
    <location>
        <begin position="380"/>
        <end position="404"/>
    </location>
</feature>
<evidence type="ECO:0000256" key="7">
    <source>
        <dbReference type="SAM" id="Phobius"/>
    </source>
</evidence>
<organism evidence="10 11">
    <name type="scientific">Apophysomyces ossiformis</name>
    <dbReference type="NCBI Taxonomy" id="679940"/>
    <lineage>
        <taxon>Eukaryota</taxon>
        <taxon>Fungi</taxon>
        <taxon>Fungi incertae sedis</taxon>
        <taxon>Mucoromycota</taxon>
        <taxon>Mucoromycotina</taxon>
        <taxon>Mucoromycetes</taxon>
        <taxon>Mucorales</taxon>
        <taxon>Mucorineae</taxon>
        <taxon>Mucoraceae</taxon>
        <taxon>Apophysomyces</taxon>
    </lineage>
</organism>
<evidence type="ECO:0000313" key="10">
    <source>
        <dbReference type="EMBL" id="KAF7731397.1"/>
    </source>
</evidence>
<evidence type="ECO:0000256" key="4">
    <source>
        <dbReference type="ARBA" id="ARBA00023136"/>
    </source>
</evidence>
<dbReference type="Proteomes" id="UP000605846">
    <property type="component" value="Unassembled WGS sequence"/>
</dbReference>
<dbReference type="EMBL" id="JABAYA010000010">
    <property type="protein sequence ID" value="KAF7731397.1"/>
    <property type="molecule type" value="Genomic_DNA"/>
</dbReference>
<dbReference type="InterPro" id="IPR051361">
    <property type="entry name" value="ThrE/Ser_Exporter"/>
</dbReference>
<dbReference type="GO" id="GO:0022857">
    <property type="term" value="F:transmembrane transporter activity"/>
    <property type="evidence" value="ECO:0007669"/>
    <property type="project" value="InterPro"/>
</dbReference>
<protein>
    <recommendedName>
        <fullName evidence="12">DUF1212-domain-containing protein</fullName>
    </recommendedName>
</protein>
<dbReference type="InterPro" id="IPR010619">
    <property type="entry name" value="ThrE-like_N"/>
</dbReference>
<dbReference type="AlphaFoldDB" id="A0A8H7BS40"/>
<feature type="transmembrane region" description="Helical" evidence="7">
    <location>
        <begin position="321"/>
        <end position="341"/>
    </location>
</feature>
<feature type="transmembrane region" description="Helical" evidence="7">
    <location>
        <begin position="473"/>
        <end position="493"/>
    </location>
</feature>
<evidence type="ECO:0000256" key="1">
    <source>
        <dbReference type="ARBA" id="ARBA00004141"/>
    </source>
</evidence>
<dbReference type="Pfam" id="PF06738">
    <property type="entry name" value="ThrE"/>
    <property type="match status" value="2"/>
</dbReference>
<evidence type="ECO:0000256" key="5">
    <source>
        <dbReference type="ARBA" id="ARBA00034125"/>
    </source>
</evidence>
<keyword evidence="4 7" id="KW-0472">Membrane</keyword>
<reference evidence="10" key="1">
    <citation type="submission" date="2020-01" db="EMBL/GenBank/DDBJ databases">
        <title>Genome Sequencing of Three Apophysomyces-Like Fungal Strains Confirms a Novel Fungal Genus in the Mucoromycota with divergent Burkholderia-like Endosymbiotic Bacteria.</title>
        <authorList>
            <person name="Stajich J.E."/>
            <person name="Macias A.M."/>
            <person name="Carter-House D."/>
            <person name="Lovett B."/>
            <person name="Kasson L.R."/>
            <person name="Berry K."/>
            <person name="Grigoriev I."/>
            <person name="Chang Y."/>
            <person name="Spatafora J."/>
            <person name="Kasson M.T."/>
        </authorList>
    </citation>
    <scope>NUCLEOTIDE SEQUENCE</scope>
    <source>
        <strain evidence="10">NRRL A-21654</strain>
    </source>
</reference>
<evidence type="ECO:0000256" key="6">
    <source>
        <dbReference type="SAM" id="MobiDB-lite"/>
    </source>
</evidence>
<comment type="caution">
    <text evidence="10">The sequence shown here is derived from an EMBL/GenBank/DDBJ whole genome shotgun (WGS) entry which is preliminary data.</text>
</comment>
<feature type="compositionally biased region" description="Basic and acidic residues" evidence="6">
    <location>
        <begin position="17"/>
        <end position="28"/>
    </location>
</feature>
<evidence type="ECO:0000313" key="11">
    <source>
        <dbReference type="Proteomes" id="UP000605846"/>
    </source>
</evidence>
<name>A0A8H7BS40_9FUNG</name>
<sequence>MEGNRFHDPGTPPPIELDLRPRIFEPTHSEGTSSLSDETVQAADTSNANGNHNDKDNEASETVEQQEIVQPAPEYTDRALNIVNTITRHEQRREPSKAGVLANLLKLDLFDNQPRIDNQRLPHHTRPELPRLRSVMSNRALLQSMGTYPPVWTYSPRSEDEFNRAELGAARDDIALAARRLQITAEIADILERQDFVIKLGKMLVRTGAPSHRIEAAMTRTSKRLEVDGSYVVLPGLIMISFGDVETHTSETHLIKCSRALDMGKLEAVNDIAHQVTRGEMNIKEATTLLDNIKNSPPTWNLCVRKANIGILTFISEKIPMFGNVFEMIVSVLVSIIALALHRYVCFSAVSLAAVVIALPGYSLTSAVMELSAKSIGSGAIHLVHAIMYVLFLGFGLGYGSSVWRLTHPGENIEFAAVCSDPISPYWFFLLLPLACFCIAIVFGAPVTQWIPMTANAAVGFVVYYFFSKVSGSDSVVTPSVGAFALGLAGNLYGRLTKRIAFVPLIGGIIILVPGRGAVQLFDGSNNANGGQFAIQIIGISLSITMGLFLSNLVVYPMGKKRSVFLGF</sequence>
<dbReference type="GO" id="GO:0016020">
    <property type="term" value="C:membrane"/>
    <property type="evidence" value="ECO:0007669"/>
    <property type="project" value="UniProtKB-SubCell"/>
</dbReference>
<dbReference type="PANTHER" id="PTHR31082:SF4">
    <property type="entry name" value="PHEROMONE-REGULATED MEMBRANE PROTEIN 10"/>
    <property type="match status" value="1"/>
</dbReference>
<feature type="compositionally biased region" description="Polar residues" evidence="6">
    <location>
        <begin position="29"/>
        <end position="51"/>
    </location>
</feature>
<feature type="domain" description="Threonine/serine exporter-like N-terminal" evidence="8">
    <location>
        <begin position="309"/>
        <end position="403"/>
    </location>
</feature>
<gene>
    <name evidence="10" type="ORF">EC973_000205</name>
</gene>
<feature type="domain" description="Threonine/Serine exporter ThrE" evidence="9">
    <location>
        <begin position="430"/>
        <end position="553"/>
    </location>
</feature>
<accession>A0A8H7BS40</accession>
<feature type="domain" description="Threonine/serine exporter-like N-terminal" evidence="8">
    <location>
        <begin position="195"/>
        <end position="306"/>
    </location>
</feature>
<comment type="subcellular location">
    <subcellularLocation>
        <location evidence="1">Membrane</location>
        <topology evidence="1">Multi-pass membrane protein</topology>
    </subcellularLocation>
</comment>
<evidence type="ECO:0000256" key="3">
    <source>
        <dbReference type="ARBA" id="ARBA00022989"/>
    </source>
</evidence>
<dbReference type="Pfam" id="PF12821">
    <property type="entry name" value="ThrE_2"/>
    <property type="match status" value="1"/>
</dbReference>
<dbReference type="OrthoDB" id="413008at2759"/>
<keyword evidence="3 7" id="KW-1133">Transmembrane helix</keyword>
<feature type="transmembrane region" description="Helical" evidence="7">
    <location>
        <begin position="500"/>
        <end position="521"/>
    </location>
</feature>
<evidence type="ECO:0008006" key="12">
    <source>
        <dbReference type="Google" id="ProtNLM"/>
    </source>
</evidence>
<comment type="similarity">
    <text evidence="5">Belongs to the ThrE exporter (TC 2.A.79) family.</text>
</comment>
<keyword evidence="2 7" id="KW-0812">Transmembrane</keyword>
<feature type="transmembrane region" description="Helical" evidence="7">
    <location>
        <begin position="424"/>
        <end position="443"/>
    </location>
</feature>
<proteinExistence type="inferred from homology"/>
<feature type="transmembrane region" description="Helical" evidence="7">
    <location>
        <begin position="347"/>
        <end position="368"/>
    </location>
</feature>
<evidence type="ECO:0000259" key="9">
    <source>
        <dbReference type="Pfam" id="PF12821"/>
    </source>
</evidence>